<accession>M1C929</accession>
<name>M1C929_SOLTU</name>
<dbReference type="EnsemblPlants" id="PGSC0003DMT400062434">
    <property type="protein sequence ID" value="PGSC0003DMT400062434"/>
    <property type="gene ID" value="PGSC0003DMG400024298"/>
</dbReference>
<dbReference type="Gramene" id="PGSC0003DMT400062434">
    <property type="protein sequence ID" value="PGSC0003DMT400062434"/>
    <property type="gene ID" value="PGSC0003DMG400024298"/>
</dbReference>
<evidence type="ECO:0000313" key="2">
    <source>
        <dbReference type="Proteomes" id="UP000011115"/>
    </source>
</evidence>
<dbReference type="AlphaFoldDB" id="M1C929"/>
<organism evidence="1 2">
    <name type="scientific">Solanum tuberosum</name>
    <name type="common">Potato</name>
    <dbReference type="NCBI Taxonomy" id="4113"/>
    <lineage>
        <taxon>Eukaryota</taxon>
        <taxon>Viridiplantae</taxon>
        <taxon>Streptophyta</taxon>
        <taxon>Embryophyta</taxon>
        <taxon>Tracheophyta</taxon>
        <taxon>Spermatophyta</taxon>
        <taxon>Magnoliopsida</taxon>
        <taxon>eudicotyledons</taxon>
        <taxon>Gunneridae</taxon>
        <taxon>Pentapetalae</taxon>
        <taxon>asterids</taxon>
        <taxon>lamiids</taxon>
        <taxon>Solanales</taxon>
        <taxon>Solanaceae</taxon>
        <taxon>Solanoideae</taxon>
        <taxon>Solaneae</taxon>
        <taxon>Solanum</taxon>
    </lineage>
</organism>
<sequence length="87" mass="10138">MGIVNGINFIWVKIDRRLGAGFKWKWVVSKEFRLILVDLMLSIQLSTNDEISSGRGKNNFILMVRAYSTNKTKLRRIFDLFLNNKST</sequence>
<protein>
    <submittedName>
        <fullName evidence="1">Uncharacterized protein</fullName>
    </submittedName>
</protein>
<reference evidence="2" key="1">
    <citation type="journal article" date="2011" name="Nature">
        <title>Genome sequence and analysis of the tuber crop potato.</title>
        <authorList>
            <consortium name="The Potato Genome Sequencing Consortium"/>
        </authorList>
    </citation>
    <scope>NUCLEOTIDE SEQUENCE [LARGE SCALE GENOMIC DNA]</scope>
    <source>
        <strain evidence="2">cv. DM1-3 516 R44</strain>
    </source>
</reference>
<reference evidence="1" key="2">
    <citation type="submission" date="2015-06" db="UniProtKB">
        <authorList>
            <consortium name="EnsemblPlants"/>
        </authorList>
    </citation>
    <scope>IDENTIFICATION</scope>
    <source>
        <strain evidence="1">DM1-3 516 R44</strain>
    </source>
</reference>
<dbReference type="InParanoid" id="M1C929"/>
<proteinExistence type="predicted"/>
<dbReference type="PaxDb" id="4113-PGSC0003DMT400062434"/>
<evidence type="ECO:0000313" key="1">
    <source>
        <dbReference type="EnsemblPlants" id="PGSC0003DMT400062434"/>
    </source>
</evidence>
<dbReference type="Proteomes" id="UP000011115">
    <property type="component" value="Unassembled WGS sequence"/>
</dbReference>
<keyword evidence="2" id="KW-1185">Reference proteome</keyword>
<dbReference type="HOGENOM" id="CLU_2487829_0_0_1"/>